<accession>A0ABQ7T015</accession>
<evidence type="ECO:0000256" key="1">
    <source>
        <dbReference type="ARBA" id="ARBA00004167"/>
    </source>
</evidence>
<comment type="subcellular location">
    <subcellularLocation>
        <location evidence="1">Membrane</location>
        <topology evidence="1">Single-pass membrane protein</topology>
    </subcellularLocation>
</comment>
<dbReference type="InterPro" id="IPR008399">
    <property type="entry name" value="Anthrax_toxin_rcpt_C"/>
</dbReference>
<sequence>MEDSEVRWGEKGSTEEGAKLEKAKNARVKMPEQEYEFPEPRNLGNNMRRSSSPQKWYSPIKGKLDALWVLLRKGYDRVSVMRPQPGDKWPINSPLGAQNDESTGLCLENGCQQLRESCVNVLSSNKGRLLTQLRK</sequence>
<feature type="compositionally biased region" description="Polar residues" evidence="6">
    <location>
        <begin position="43"/>
        <end position="55"/>
    </location>
</feature>
<dbReference type="Proteomes" id="UP000826234">
    <property type="component" value="Unassembled WGS sequence"/>
</dbReference>
<evidence type="ECO:0000313" key="8">
    <source>
        <dbReference type="EMBL" id="KAH0623052.1"/>
    </source>
</evidence>
<feature type="compositionally biased region" description="Basic and acidic residues" evidence="6">
    <location>
        <begin position="1"/>
        <end position="32"/>
    </location>
</feature>
<keyword evidence="4" id="KW-1133">Transmembrane helix</keyword>
<keyword evidence="2" id="KW-0812">Transmembrane</keyword>
<evidence type="ECO:0000313" key="9">
    <source>
        <dbReference type="Proteomes" id="UP000826234"/>
    </source>
</evidence>
<dbReference type="Pfam" id="PF05586">
    <property type="entry name" value="Ant_C"/>
    <property type="match status" value="1"/>
</dbReference>
<keyword evidence="3" id="KW-0732">Signal</keyword>
<comment type="caution">
    <text evidence="8">The sequence shown here is derived from an EMBL/GenBank/DDBJ whole genome shotgun (WGS) entry which is preliminary data.</text>
</comment>
<organism evidence="8 9">
    <name type="scientific">Phrynosoma platyrhinos</name>
    <name type="common">Desert horned lizard</name>
    <dbReference type="NCBI Taxonomy" id="52577"/>
    <lineage>
        <taxon>Eukaryota</taxon>
        <taxon>Metazoa</taxon>
        <taxon>Chordata</taxon>
        <taxon>Craniata</taxon>
        <taxon>Vertebrata</taxon>
        <taxon>Euteleostomi</taxon>
        <taxon>Lepidosauria</taxon>
        <taxon>Squamata</taxon>
        <taxon>Bifurcata</taxon>
        <taxon>Unidentata</taxon>
        <taxon>Episquamata</taxon>
        <taxon>Toxicofera</taxon>
        <taxon>Iguania</taxon>
        <taxon>Phrynosomatidae</taxon>
        <taxon>Phrynosomatinae</taxon>
        <taxon>Phrynosoma</taxon>
    </lineage>
</organism>
<dbReference type="PANTHER" id="PTHR16059">
    <property type="entry name" value="ANTHRAX TOXIN RECEPTOR"/>
    <property type="match status" value="1"/>
</dbReference>
<evidence type="ECO:0000256" key="3">
    <source>
        <dbReference type="ARBA" id="ARBA00022729"/>
    </source>
</evidence>
<reference evidence="8 9" key="1">
    <citation type="journal article" date="2022" name="Gigascience">
        <title>A chromosome-level genome assembly and annotation of the desert horned lizard, Phrynosoma platyrhinos, provides insight into chromosomal rearrangements among reptiles.</title>
        <authorList>
            <person name="Koochekian N."/>
            <person name="Ascanio A."/>
            <person name="Farleigh K."/>
            <person name="Card D.C."/>
            <person name="Schield D.R."/>
            <person name="Castoe T.A."/>
            <person name="Jezkova T."/>
        </authorList>
    </citation>
    <scope>NUCLEOTIDE SEQUENCE [LARGE SCALE GENOMIC DNA]</scope>
    <source>
        <strain evidence="8">NK-2021</strain>
    </source>
</reference>
<dbReference type="EMBL" id="JAIPUX010003283">
    <property type="protein sequence ID" value="KAH0623052.1"/>
    <property type="molecule type" value="Genomic_DNA"/>
</dbReference>
<evidence type="ECO:0000256" key="6">
    <source>
        <dbReference type="SAM" id="MobiDB-lite"/>
    </source>
</evidence>
<protein>
    <recommendedName>
        <fullName evidence="7">Anthrax toxin receptor C-terminal domain-containing protein</fullName>
    </recommendedName>
</protein>
<feature type="region of interest" description="Disordered" evidence="6">
    <location>
        <begin position="1"/>
        <end position="55"/>
    </location>
</feature>
<evidence type="ECO:0000259" key="7">
    <source>
        <dbReference type="Pfam" id="PF05586"/>
    </source>
</evidence>
<dbReference type="PANTHER" id="PTHR16059:SF11">
    <property type="entry name" value="ANTHRAX TOXIN RECEPTOR 1"/>
    <property type="match status" value="1"/>
</dbReference>
<name>A0ABQ7T015_PHRPL</name>
<evidence type="ECO:0000256" key="5">
    <source>
        <dbReference type="ARBA" id="ARBA00023136"/>
    </source>
</evidence>
<keyword evidence="9" id="KW-1185">Reference proteome</keyword>
<keyword evidence="5" id="KW-0472">Membrane</keyword>
<feature type="domain" description="Anthrax toxin receptor C-terminal" evidence="7">
    <location>
        <begin position="6"/>
        <end position="88"/>
    </location>
</feature>
<gene>
    <name evidence="8" type="ORF">JD844_030956</name>
</gene>
<evidence type="ECO:0000256" key="4">
    <source>
        <dbReference type="ARBA" id="ARBA00022989"/>
    </source>
</evidence>
<proteinExistence type="predicted"/>
<evidence type="ECO:0000256" key="2">
    <source>
        <dbReference type="ARBA" id="ARBA00022692"/>
    </source>
</evidence>